<evidence type="ECO:0000313" key="4">
    <source>
        <dbReference type="Proteomes" id="UP000247409"/>
    </source>
</evidence>
<organism evidence="3 4">
    <name type="scientific">Gracilariopsis chorda</name>
    <dbReference type="NCBI Taxonomy" id="448386"/>
    <lineage>
        <taxon>Eukaryota</taxon>
        <taxon>Rhodophyta</taxon>
        <taxon>Florideophyceae</taxon>
        <taxon>Rhodymeniophycidae</taxon>
        <taxon>Gracilariales</taxon>
        <taxon>Gracilariaceae</taxon>
        <taxon>Gracilariopsis</taxon>
    </lineage>
</organism>
<dbReference type="EMBL" id="NBIV01000004">
    <property type="protein sequence ID" value="PXF49546.1"/>
    <property type="molecule type" value="Genomic_DNA"/>
</dbReference>
<keyword evidence="4" id="KW-1185">Reference proteome</keyword>
<gene>
    <name evidence="3" type="ORF">BWQ96_00616</name>
</gene>
<accession>A0A2V3J535</accession>
<dbReference type="AlphaFoldDB" id="A0A2V3J535"/>
<dbReference type="Proteomes" id="UP000247409">
    <property type="component" value="Unassembled WGS sequence"/>
</dbReference>
<keyword evidence="2" id="KW-0472">Membrane</keyword>
<evidence type="ECO:0000313" key="3">
    <source>
        <dbReference type="EMBL" id="PXF49546.1"/>
    </source>
</evidence>
<feature type="compositionally biased region" description="Basic and acidic residues" evidence="1">
    <location>
        <begin position="240"/>
        <end position="251"/>
    </location>
</feature>
<name>A0A2V3J535_9FLOR</name>
<evidence type="ECO:0008006" key="5">
    <source>
        <dbReference type="Google" id="ProtNLM"/>
    </source>
</evidence>
<keyword evidence="2" id="KW-0812">Transmembrane</keyword>
<reference evidence="3 4" key="1">
    <citation type="journal article" date="2018" name="Mol. Biol. Evol.">
        <title>Analysis of the draft genome of the red seaweed Gracilariopsis chorda provides insights into genome size evolution in Rhodophyta.</title>
        <authorList>
            <person name="Lee J."/>
            <person name="Yang E.C."/>
            <person name="Graf L."/>
            <person name="Yang J.H."/>
            <person name="Qiu H."/>
            <person name="Zel Zion U."/>
            <person name="Chan C.X."/>
            <person name="Stephens T.G."/>
            <person name="Weber A.P.M."/>
            <person name="Boo G.H."/>
            <person name="Boo S.M."/>
            <person name="Kim K.M."/>
            <person name="Shin Y."/>
            <person name="Jung M."/>
            <person name="Lee S.J."/>
            <person name="Yim H.S."/>
            <person name="Lee J.H."/>
            <person name="Bhattacharya D."/>
            <person name="Yoon H.S."/>
        </authorList>
    </citation>
    <scope>NUCLEOTIDE SEQUENCE [LARGE SCALE GENOMIC DNA]</scope>
    <source>
        <strain evidence="3 4">SKKU-2015</strain>
        <tissue evidence="3">Whole body</tissue>
    </source>
</reference>
<dbReference type="OrthoDB" id="4694at2759"/>
<evidence type="ECO:0000256" key="2">
    <source>
        <dbReference type="SAM" id="Phobius"/>
    </source>
</evidence>
<feature type="transmembrane region" description="Helical" evidence="2">
    <location>
        <begin position="150"/>
        <end position="175"/>
    </location>
</feature>
<evidence type="ECO:0000256" key="1">
    <source>
        <dbReference type="SAM" id="MobiDB-lite"/>
    </source>
</evidence>
<keyword evidence="2" id="KW-1133">Transmembrane helix</keyword>
<feature type="region of interest" description="Disordered" evidence="1">
    <location>
        <begin position="230"/>
        <end position="251"/>
    </location>
</feature>
<comment type="caution">
    <text evidence="3">The sequence shown here is derived from an EMBL/GenBank/DDBJ whole genome shotgun (WGS) entry which is preliminary data.</text>
</comment>
<sequence>MRGLNLSRLARASEGSFFKDQQSLQAANIRTSLSKTEIQTLRSTRNKPLPTVDTLSSISAQSAYSQLVKQSHKHAPLRVSSSSQLARRVQRSQSTAFAAHHPAAANTLDPSVMRVLGSGKLNVLADISTATPTPQRPLPGSEKYGEGAMLGMASLSIATSIVASVGLAAVLAVYFNPAIIDAIKARTTQFAVAMDASVGERIRQRVQRIKQDGPVLSDEKRQRVRKLMSGALGFSQNEPNDAHPNHTDTAQ</sequence>
<proteinExistence type="predicted"/>
<protein>
    <recommendedName>
        <fullName evidence="5">Transmembrane protein</fullName>
    </recommendedName>
</protein>